<dbReference type="Proteomes" id="UP000037035">
    <property type="component" value="Unassembled WGS sequence"/>
</dbReference>
<dbReference type="VEuPathDB" id="FungiDB:VP01_1099g1"/>
<keyword evidence="2" id="KW-1185">Reference proteome</keyword>
<dbReference type="AlphaFoldDB" id="A0A0L6VSX6"/>
<evidence type="ECO:0000313" key="2">
    <source>
        <dbReference type="Proteomes" id="UP000037035"/>
    </source>
</evidence>
<reference evidence="1 2" key="1">
    <citation type="submission" date="2015-08" db="EMBL/GenBank/DDBJ databases">
        <title>Next Generation Sequencing and Analysis of the Genome of Puccinia sorghi L Schw, the Causal Agent of Maize Common Rust.</title>
        <authorList>
            <person name="Rochi L."/>
            <person name="Burguener G."/>
            <person name="Darino M."/>
            <person name="Turjanski A."/>
            <person name="Kreff E."/>
            <person name="Dieguez M.J."/>
            <person name="Sacco F."/>
        </authorList>
    </citation>
    <scope>NUCLEOTIDE SEQUENCE [LARGE SCALE GENOMIC DNA]</scope>
    <source>
        <strain evidence="1 2">RO10H11247</strain>
    </source>
</reference>
<accession>A0A0L6VSX6</accession>
<sequence>MLTKFSFMKDNWRELLSPASFFLQTCKCSQKQRSFLPHSTSLLPDRPALWNEELSIIVDQINLVGPANHKYYSYFLPNLWSAFTPQHLFILTMKGPTPDYDEKSYIWFVIAPFLAIPSHKRLLNYKLGKYLCFFKNHWNLAGFTRFDIPKHQKAGLKLGKATKIRWIACNIQDYLHFTCNNYMDVVSKFPAPALEPVCLLLDAEMESQRNLIFEAKQVELKLNHLYPRALKTTDDLDWLVQKCNSGVNGPSSFRSSLSNIPSCQCNIMEYSNLHLPKFMGIHHGHRSYVHELPELIFFHHLWSSVETIDSLPWEQVVINITYSYRCGHPSRNSLPGQIRSPKSLTCHWNCSLGLSPSEESFPSLLSFLTHSQALGINFYLIFSHFPGQLTGITTLSGSLRGVFLPQLLFFLFFASLVDLYQAPLPNTLVEWICRVLGFKYCPRTSPGKTISSYWVLGTFQTSLGEAGGVVHLHFCSSKPSPSGAYTPKFVCLNIICYSINLLIPDFYPVLSTGSSSSQPGLPFSSCLAGSSQGSLKLLSLSTSILNPAMCVSITESFDQPPTILTVLGEPHLAIYR</sequence>
<comment type="caution">
    <text evidence="1">The sequence shown here is derived from an EMBL/GenBank/DDBJ whole genome shotgun (WGS) entry which is preliminary data.</text>
</comment>
<name>A0A0L6VSX6_9BASI</name>
<gene>
    <name evidence="1" type="ORF">VP01_1099g1</name>
</gene>
<evidence type="ECO:0000313" key="1">
    <source>
        <dbReference type="EMBL" id="KNZ63811.1"/>
    </source>
</evidence>
<protein>
    <submittedName>
        <fullName evidence="1">Uncharacterized protein</fullName>
    </submittedName>
</protein>
<organism evidence="1 2">
    <name type="scientific">Puccinia sorghi</name>
    <dbReference type="NCBI Taxonomy" id="27349"/>
    <lineage>
        <taxon>Eukaryota</taxon>
        <taxon>Fungi</taxon>
        <taxon>Dikarya</taxon>
        <taxon>Basidiomycota</taxon>
        <taxon>Pucciniomycotina</taxon>
        <taxon>Pucciniomycetes</taxon>
        <taxon>Pucciniales</taxon>
        <taxon>Pucciniaceae</taxon>
        <taxon>Puccinia</taxon>
    </lineage>
</organism>
<proteinExistence type="predicted"/>
<dbReference type="EMBL" id="LAVV01001109">
    <property type="protein sequence ID" value="KNZ63811.1"/>
    <property type="molecule type" value="Genomic_DNA"/>
</dbReference>